<feature type="compositionally biased region" description="Acidic residues" evidence="2">
    <location>
        <begin position="1267"/>
        <end position="1284"/>
    </location>
</feature>
<dbReference type="InterPro" id="IPR013103">
    <property type="entry name" value="RVT_2"/>
</dbReference>
<feature type="coiled-coil region" evidence="1">
    <location>
        <begin position="320"/>
        <end position="365"/>
    </location>
</feature>
<feature type="compositionally biased region" description="Acidic residues" evidence="2">
    <location>
        <begin position="1333"/>
        <end position="1343"/>
    </location>
</feature>
<feature type="domain" description="Reverse transcriptase Ty1/copia-type" evidence="3">
    <location>
        <begin position="799"/>
        <end position="902"/>
    </location>
</feature>
<dbReference type="PANTHER" id="PTHR11439:SF495">
    <property type="entry name" value="REVERSE TRANSCRIPTASE, RNA-DEPENDENT DNA POLYMERASE-RELATED"/>
    <property type="match status" value="1"/>
</dbReference>
<protein>
    <submittedName>
        <fullName evidence="6">Retrotransposon protein, putative, unclassified</fullName>
    </submittedName>
</protein>
<feature type="domain" description="Retroviral polymerase SH3-like" evidence="5">
    <location>
        <begin position="644"/>
        <end position="705"/>
    </location>
</feature>
<organism evidence="6">
    <name type="scientific">Tanacetum cinerariifolium</name>
    <name type="common">Dalmatian daisy</name>
    <name type="synonym">Chrysanthemum cinerariifolium</name>
    <dbReference type="NCBI Taxonomy" id="118510"/>
    <lineage>
        <taxon>Eukaryota</taxon>
        <taxon>Viridiplantae</taxon>
        <taxon>Streptophyta</taxon>
        <taxon>Embryophyta</taxon>
        <taxon>Tracheophyta</taxon>
        <taxon>Spermatophyta</taxon>
        <taxon>Magnoliopsida</taxon>
        <taxon>eudicotyledons</taxon>
        <taxon>Gunneridae</taxon>
        <taxon>Pentapetalae</taxon>
        <taxon>asterids</taxon>
        <taxon>campanulids</taxon>
        <taxon>Asterales</taxon>
        <taxon>Asteraceae</taxon>
        <taxon>Asteroideae</taxon>
        <taxon>Anthemideae</taxon>
        <taxon>Anthemidinae</taxon>
        <taxon>Tanacetum</taxon>
    </lineage>
</organism>
<feature type="compositionally biased region" description="Polar residues" evidence="2">
    <location>
        <begin position="1250"/>
        <end position="1263"/>
    </location>
</feature>
<evidence type="ECO:0000256" key="2">
    <source>
        <dbReference type="SAM" id="MobiDB-lite"/>
    </source>
</evidence>
<feature type="coiled-coil region" evidence="1">
    <location>
        <begin position="100"/>
        <end position="177"/>
    </location>
</feature>
<dbReference type="Pfam" id="PF13976">
    <property type="entry name" value="gag_pre-integrs"/>
    <property type="match status" value="1"/>
</dbReference>
<dbReference type="CDD" id="cd09272">
    <property type="entry name" value="RNase_HI_RT_Ty1"/>
    <property type="match status" value="1"/>
</dbReference>
<feature type="domain" description="GAG-pre-integrase" evidence="4">
    <location>
        <begin position="522"/>
        <end position="577"/>
    </location>
</feature>
<feature type="compositionally biased region" description="Acidic residues" evidence="2">
    <location>
        <begin position="1291"/>
        <end position="1324"/>
    </location>
</feature>
<dbReference type="PANTHER" id="PTHR11439">
    <property type="entry name" value="GAG-POL-RELATED RETROTRANSPOSON"/>
    <property type="match status" value="1"/>
</dbReference>
<comment type="caution">
    <text evidence="6">The sequence shown here is derived from an EMBL/GenBank/DDBJ whole genome shotgun (WGS) entry which is preliminary data.</text>
</comment>
<gene>
    <name evidence="6" type="ORF">Tci_016816</name>
</gene>
<evidence type="ECO:0000259" key="4">
    <source>
        <dbReference type="Pfam" id="PF13976"/>
    </source>
</evidence>
<evidence type="ECO:0000259" key="5">
    <source>
        <dbReference type="Pfam" id="PF25597"/>
    </source>
</evidence>
<dbReference type="Pfam" id="PF25597">
    <property type="entry name" value="SH3_retrovirus"/>
    <property type="match status" value="1"/>
</dbReference>
<feature type="region of interest" description="Disordered" evidence="2">
    <location>
        <begin position="1249"/>
        <end position="1343"/>
    </location>
</feature>
<name>A0A6L2K606_TANCI</name>
<sequence>MTAGSSRPYTSGSSGTSGKQRVIMCYNCKGEGHMSKQYTKPKRKRDEQWFKDKYVVINNATYQADDLDAYDSDYDELNLAKITLMANLSHYGSDNLAEINQDNKNVNEILTAELERYKKQERILKEQNNVNKASASYEQSLEIEKLKHTLSEHLKEKESLEQKVTLLKNDFQKEESRNIDREFALEKQCNSKTDGIVNHDSKETLMLEDESCSKILLKQNDPIMSEKKVITKPVDYAALNQLLKNFETRFVPQTELSPEQAFWSRYSVQSEEPNLSLSTTIVEVPKELPKVSMVYSSLKKLKFHLASFDVELFNSFDQFLIDELNEVQNVFNQIEQAIEQHCVEKNKFQDKMKNVLKDNERLLEQAISVDIVNIVVHDHVKSVLNLLSSASRSQPQGITKNGRIQRTPSKAKKNKLEDHRRTVRPSLNKKKSVLDTKAISSVTNSKLNVNADLKCATCNGCLFSDNHDSCVLAVYFVEGLGHNLFSMGQFCDSDLEVAFRQHACFIRNLDGVDLLIGSRGNNLYTLSLQDIMASSPIYLLSKASKTKSWLWHRHLSHLNFGAINHLTRQGLVKFLRSKDEAPDFIIKFLKMIQVRLKVLVHQAVATACYTQNRSIIRLRHGKTPYKLLHNKLPDLSFLYVFGALCYPTNDSESLGKLQPKADIGISIGYAPTKKAFRIYNRRTRRIVETIHVDFDELTAMAFEQSSSRPALNEMTPVRISLGLVQKPSSSTPYVPPLRNDWDLLFQSMFDELLNPSPSVDPQAPEVIAPIAEVIHLVQVESTGSPSSTSVDEDAPSPSYRQEEGIDFEESFALVARLEAIQIFLAYAAHKNIVVYQMDVKTAFLNGNLREEVYVSQSNGFVDQDNPNHVYKLKKALYGLKQAPRACQSKYAFESLKKYGFESCNPVDTPMVEKSKLDEDKEGKAIDPSHYRVSGRKAYKLVIKKEKEFAISSTEAEYIALSGCCAQILWMRSQLSDYGLGFNKIPMYCDNKSDIALCCNNVQHSQSKHIDIRYHFIKEQVKNGVIELCFINTEYQLADLFTKALGRDRIAFLINKLGMRSFTPKTLKQLMDEVNETMDTTINQQVAMDEALVPHAQRLRIGRSNFRLLSDIKSKESTLQLVYDVMRLCPFFKAFLVTANVPEIYMQEFWVTTTVHHHAILFKMDNKKHIVNLESSRDMLHICPRVHGQYFAEPPFEEEILAFICFLRHSPRLTTSAKGKQAAKASKAKSLSALSEVAMTEAQQLKLVTKRSMQQTHISQTSGSGVDEGTDDDGEEGNNDDDDDQEVVRDDDKDEEKDDEEEGGDDEQEYDEEEYDEEARDEESFDPIPKTPENNDDEGIGEEDLGLNVGREEGHDEDMLNPTLDVGMESIFETTSQMDAQTLTSVAPLPMTAPTMTPPTIATITTTSQAPILLTIVPSTIIQNLPNFSSLFGFDNRLRTLEENFFEFMQTNQFAGAFDKLHEEARTENDEFLKTIDENMQKIIKEQVKEQVKVQVSKIFPTIEQTMNEQLESEVLTRSSHSSKTSYVVVADLSEMELKKILIENIEGNKSIQRSDEQRNLYKELLDAYESDKIILNTYGETITLKRRRDDDTDKDEEPSAGPDRGSKRHKEGKEPESHPEWFSQQQKPPSPDHDWNKTVPATHESIQPWISELAKQADSRSSFNELMDTSLDISNFLINRLKVDTLTPKLLADPTYELMKGSCKSLYPHNLLKPLPLIPNNRGRHVIPLEHFINNDLEYLRGGASSRKYTTSITKTKAADYGHIKWIEDLVPKTIWIKEPIGCDKHALCGVPIRGVNVNSFTILLLTGSPLMMCIQSEESSLSLNSRLPSGITTSTWIR</sequence>
<reference evidence="6" key="1">
    <citation type="journal article" date="2019" name="Sci. Rep.">
        <title>Draft genome of Tanacetum cinerariifolium, the natural source of mosquito coil.</title>
        <authorList>
            <person name="Yamashiro T."/>
            <person name="Shiraishi A."/>
            <person name="Satake H."/>
            <person name="Nakayama K."/>
        </authorList>
    </citation>
    <scope>NUCLEOTIDE SEQUENCE</scope>
</reference>
<dbReference type="EMBL" id="BKCJ010001899">
    <property type="protein sequence ID" value="GEU44838.1"/>
    <property type="molecule type" value="Genomic_DNA"/>
</dbReference>
<evidence type="ECO:0000259" key="3">
    <source>
        <dbReference type="Pfam" id="PF07727"/>
    </source>
</evidence>
<accession>A0A6L2K606</accession>
<feature type="compositionally biased region" description="Polar residues" evidence="2">
    <location>
        <begin position="393"/>
        <end position="408"/>
    </location>
</feature>
<evidence type="ECO:0000256" key="1">
    <source>
        <dbReference type="SAM" id="Coils"/>
    </source>
</evidence>
<evidence type="ECO:0000313" key="6">
    <source>
        <dbReference type="EMBL" id="GEU44838.1"/>
    </source>
</evidence>
<dbReference type="InterPro" id="IPR057670">
    <property type="entry name" value="SH3_retrovirus"/>
</dbReference>
<dbReference type="Pfam" id="PF07727">
    <property type="entry name" value="RVT_2"/>
    <property type="match status" value="1"/>
</dbReference>
<feature type="region of interest" description="Disordered" evidence="2">
    <location>
        <begin position="393"/>
        <end position="421"/>
    </location>
</feature>
<proteinExistence type="predicted"/>
<keyword evidence="1" id="KW-0175">Coiled coil</keyword>
<dbReference type="InterPro" id="IPR025724">
    <property type="entry name" value="GAG-pre-integrase_dom"/>
</dbReference>
<feature type="region of interest" description="Disordered" evidence="2">
    <location>
        <begin position="1586"/>
        <end position="1639"/>
    </location>
</feature>